<dbReference type="Pfam" id="PF12796">
    <property type="entry name" value="Ank_2"/>
    <property type="match status" value="1"/>
</dbReference>
<dbReference type="PROSITE" id="PS50088">
    <property type="entry name" value="ANK_REPEAT"/>
    <property type="match status" value="1"/>
</dbReference>
<dbReference type="InterPro" id="IPR050776">
    <property type="entry name" value="Ank_Repeat/CDKN_Inhibitor"/>
</dbReference>
<name>A0A1I3VPB6_9HYPH</name>
<dbReference type="InterPro" id="IPR036770">
    <property type="entry name" value="Ankyrin_rpt-contain_sf"/>
</dbReference>
<dbReference type="RefSeq" id="WP_093516498.1">
    <property type="nucleotide sequence ID" value="NZ_FOSK01000001.1"/>
</dbReference>
<evidence type="ECO:0000256" key="4">
    <source>
        <dbReference type="SAM" id="SignalP"/>
    </source>
</evidence>
<keyword evidence="2 3" id="KW-0040">ANK repeat</keyword>
<organism evidence="5 6">
    <name type="scientific">Pseudovibrio ascidiaceicola</name>
    <dbReference type="NCBI Taxonomy" id="285279"/>
    <lineage>
        <taxon>Bacteria</taxon>
        <taxon>Pseudomonadati</taxon>
        <taxon>Pseudomonadota</taxon>
        <taxon>Alphaproteobacteria</taxon>
        <taxon>Hyphomicrobiales</taxon>
        <taxon>Stappiaceae</taxon>
        <taxon>Pseudovibrio</taxon>
    </lineage>
</organism>
<evidence type="ECO:0000256" key="3">
    <source>
        <dbReference type="PROSITE-ProRule" id="PRU00023"/>
    </source>
</evidence>
<accession>A0A1I3VPB6</accession>
<evidence type="ECO:0008006" key="7">
    <source>
        <dbReference type="Google" id="ProtNLM"/>
    </source>
</evidence>
<dbReference type="Proteomes" id="UP000199598">
    <property type="component" value="Unassembled WGS sequence"/>
</dbReference>
<dbReference type="SUPFAM" id="SSF48403">
    <property type="entry name" value="Ankyrin repeat"/>
    <property type="match status" value="1"/>
</dbReference>
<dbReference type="EMBL" id="FOSK01000001">
    <property type="protein sequence ID" value="SFJ96959.1"/>
    <property type="molecule type" value="Genomic_DNA"/>
</dbReference>
<dbReference type="SMART" id="SM00248">
    <property type="entry name" value="ANK"/>
    <property type="match status" value="4"/>
</dbReference>
<feature type="repeat" description="ANK" evidence="3">
    <location>
        <begin position="65"/>
        <end position="97"/>
    </location>
</feature>
<keyword evidence="4" id="KW-0732">Signal</keyword>
<evidence type="ECO:0000313" key="6">
    <source>
        <dbReference type="Proteomes" id="UP000199598"/>
    </source>
</evidence>
<evidence type="ECO:0000256" key="1">
    <source>
        <dbReference type="ARBA" id="ARBA00022737"/>
    </source>
</evidence>
<dbReference type="Gene3D" id="1.25.40.20">
    <property type="entry name" value="Ankyrin repeat-containing domain"/>
    <property type="match status" value="1"/>
</dbReference>
<dbReference type="InterPro" id="IPR002110">
    <property type="entry name" value="Ankyrin_rpt"/>
</dbReference>
<proteinExistence type="predicted"/>
<evidence type="ECO:0000313" key="5">
    <source>
        <dbReference type="EMBL" id="SFJ96959.1"/>
    </source>
</evidence>
<reference evidence="5 6" key="1">
    <citation type="submission" date="2016-10" db="EMBL/GenBank/DDBJ databases">
        <authorList>
            <person name="Varghese N."/>
            <person name="Submissions S."/>
        </authorList>
    </citation>
    <scope>NUCLEOTIDE SEQUENCE [LARGE SCALE GENOMIC DNA]</scope>
    <source>
        <strain evidence="5 6">DSM 16392</strain>
    </source>
</reference>
<feature type="signal peptide" evidence="4">
    <location>
        <begin position="1"/>
        <end position="29"/>
    </location>
</feature>
<comment type="caution">
    <text evidence="5">The sequence shown here is derived from an EMBL/GenBank/DDBJ whole genome shotgun (WGS) entry which is preliminary data.</text>
</comment>
<gene>
    <name evidence="5" type="ORF">SAMN04488518_101523</name>
</gene>
<feature type="chain" id="PRO_5047434592" description="Ankyrin repeat domain-containing protein" evidence="4">
    <location>
        <begin position="30"/>
        <end position="225"/>
    </location>
</feature>
<dbReference type="PROSITE" id="PS50297">
    <property type="entry name" value="ANK_REP_REGION"/>
    <property type="match status" value="1"/>
</dbReference>
<keyword evidence="1" id="KW-0677">Repeat</keyword>
<dbReference type="PANTHER" id="PTHR24201">
    <property type="entry name" value="ANK_REP_REGION DOMAIN-CONTAINING PROTEIN"/>
    <property type="match status" value="1"/>
</dbReference>
<keyword evidence="6" id="KW-1185">Reference proteome</keyword>
<protein>
    <recommendedName>
        <fullName evidence="7">Ankyrin repeat domain-containing protein</fullName>
    </recommendedName>
</protein>
<evidence type="ECO:0000256" key="2">
    <source>
        <dbReference type="ARBA" id="ARBA00023043"/>
    </source>
</evidence>
<sequence>MPNTVSKVFAGAVVATLLTLGGLNSSALAQNYTEQDVFAAVEANDMKALDQIAKGGASLDARDSSGDTAVIIAARRGDLELFEHLVNLGANINLMDAKKRDVLNIAISTNNPELARLALDLGIDPSMVTSVYEGSALIYGSHQGAVEIVSMLIDAGAPLDHVNNLGWTALLEATILGDGSEPYQIIVKKLVDAGADKTIADRNGALPISHARNKGHTAIVQLLED</sequence>